<accession>A0ACB8A6U1</accession>
<protein>
    <submittedName>
        <fullName evidence="1">Uncharacterized protein</fullName>
    </submittedName>
</protein>
<reference evidence="1" key="1">
    <citation type="journal article" date="2021" name="New Phytol.">
        <title>Evolutionary innovations through gain and loss of genes in the ectomycorrhizal Boletales.</title>
        <authorList>
            <person name="Wu G."/>
            <person name="Miyauchi S."/>
            <person name="Morin E."/>
            <person name="Kuo A."/>
            <person name="Drula E."/>
            <person name="Varga T."/>
            <person name="Kohler A."/>
            <person name="Feng B."/>
            <person name="Cao Y."/>
            <person name="Lipzen A."/>
            <person name="Daum C."/>
            <person name="Hundley H."/>
            <person name="Pangilinan J."/>
            <person name="Johnson J."/>
            <person name="Barry K."/>
            <person name="LaButti K."/>
            <person name="Ng V."/>
            <person name="Ahrendt S."/>
            <person name="Min B."/>
            <person name="Choi I.G."/>
            <person name="Park H."/>
            <person name="Plett J.M."/>
            <person name="Magnuson J."/>
            <person name="Spatafora J.W."/>
            <person name="Nagy L.G."/>
            <person name="Henrissat B."/>
            <person name="Grigoriev I.V."/>
            <person name="Yang Z.L."/>
            <person name="Xu J."/>
            <person name="Martin F.M."/>
        </authorList>
    </citation>
    <scope>NUCLEOTIDE SEQUENCE</scope>
    <source>
        <strain evidence="1">ATCC 28755</strain>
    </source>
</reference>
<comment type="caution">
    <text evidence="1">The sequence shown here is derived from an EMBL/GenBank/DDBJ whole genome shotgun (WGS) entry which is preliminary data.</text>
</comment>
<name>A0ACB8A6U1_9AGAM</name>
<dbReference type="EMBL" id="MU267798">
    <property type="protein sequence ID" value="KAH7908778.1"/>
    <property type="molecule type" value="Genomic_DNA"/>
</dbReference>
<evidence type="ECO:0000313" key="1">
    <source>
        <dbReference type="EMBL" id="KAH7908778.1"/>
    </source>
</evidence>
<sequence>MQSDTLRLMYWVQGEAPDRILPVKIARTEMIHDLKKAIKVDRTRVFKDIDAADMVLWKVSLTLGDRKFKQKLDDLKLDPGDALSPGRVQLFEIFPVPPPPGQLHIVVQKPPKPLVGKLLFFVATSPYRSAVAVSSAATIRLNCLVRGDTRNHIFSVEIAGTQNVHALRKAIKVEKPHVFSDIEADGLILWNVSIALDNVERALQDNSFGEPLESVLVLQEVFQDPFHNHLHVLAQHPHQQLIAGTNERQNYLRTLAAMPYKPPSERGKPLEFDYFQSTKCRIEWMRPPPKHDTIPVTLLHPIFGQFLDDSRAHEPISEDNNFVRQLLSEMPNFFNNEKERETAFYKILQAYHGGIVPSSLRSGAQTGGATNVIGHRYMILEVKPEIGSGDADPYCQALLHFIEATPDYVGKSGFNFPCIIVTLFGAHMSFSGAVWTGRPACQLLSTALPFFWDPSDTEMSEFAASHIGAFKKALQSLENLYKEFARHPENFSDLQPKFPYPRSYISLETKEQEHFRYIRTLERNKLLFIVQTGESKQLCVKFARRYSAEVHQQYATMGFAPQLRGYEVIPGGWHMDLLDDEYRCLRSIKYSLLKEEKLELKEDLRDKLASFHSQGFVHGDVRNTNVMVNQRQKNMDDCRL</sequence>
<proteinExistence type="predicted"/>
<evidence type="ECO:0000313" key="2">
    <source>
        <dbReference type="Proteomes" id="UP000790377"/>
    </source>
</evidence>
<gene>
    <name evidence="1" type="ORF">BJ138DRAFT_1115536</name>
</gene>
<dbReference type="Proteomes" id="UP000790377">
    <property type="component" value="Unassembled WGS sequence"/>
</dbReference>
<keyword evidence="2" id="KW-1185">Reference proteome</keyword>
<organism evidence="1 2">
    <name type="scientific">Hygrophoropsis aurantiaca</name>
    <dbReference type="NCBI Taxonomy" id="72124"/>
    <lineage>
        <taxon>Eukaryota</taxon>
        <taxon>Fungi</taxon>
        <taxon>Dikarya</taxon>
        <taxon>Basidiomycota</taxon>
        <taxon>Agaricomycotina</taxon>
        <taxon>Agaricomycetes</taxon>
        <taxon>Agaricomycetidae</taxon>
        <taxon>Boletales</taxon>
        <taxon>Coniophorineae</taxon>
        <taxon>Hygrophoropsidaceae</taxon>
        <taxon>Hygrophoropsis</taxon>
    </lineage>
</organism>